<keyword evidence="1" id="KW-1133">Transmembrane helix</keyword>
<proteinExistence type="predicted"/>
<reference evidence="3 4" key="1">
    <citation type="submission" date="2021-03" db="EMBL/GenBank/DDBJ databases">
        <title>Complete Genome Sequences of Two Lysobacter Strains Isolated from Sea Water (Lysobacter caseinilyticus) and Soil (Lysobacter helvus) in South Korea.</title>
        <authorList>
            <person name="Watanabe Y."/>
            <person name="Arakawa K."/>
        </authorList>
    </citation>
    <scope>NUCLEOTIDE SEQUENCE [LARGE SCALE GENOMIC DNA]</scope>
    <source>
        <strain evidence="3 4">KVB24</strain>
    </source>
</reference>
<evidence type="ECO:0000256" key="1">
    <source>
        <dbReference type="SAM" id="Phobius"/>
    </source>
</evidence>
<feature type="domain" description="DUF4178" evidence="2">
    <location>
        <begin position="285"/>
        <end position="410"/>
    </location>
</feature>
<evidence type="ECO:0000313" key="3">
    <source>
        <dbReference type="EMBL" id="BCT91957.1"/>
    </source>
</evidence>
<keyword evidence="1" id="KW-0472">Membrane</keyword>
<name>A0ABN6FQP0_9GAMM</name>
<keyword evidence="1" id="KW-0812">Transmembrane</keyword>
<dbReference type="InterPro" id="IPR025235">
    <property type="entry name" value="DUF4178"/>
</dbReference>
<gene>
    <name evidence="3" type="ORF">LYSCAS_09810</name>
</gene>
<keyword evidence="4" id="KW-1185">Reference proteome</keyword>
<evidence type="ECO:0000259" key="2">
    <source>
        <dbReference type="Pfam" id="PF13785"/>
    </source>
</evidence>
<dbReference type="Pfam" id="PF13785">
    <property type="entry name" value="DUF4178"/>
    <property type="match status" value="2"/>
</dbReference>
<sequence>MQEFLCPQCGASVRFASAGAVMVVCGTCRSTITKDAGVARTVGRMAAVVEDGSPVQIGTRGHQGTQRFNVIGRLRMQYEAGGWNEWYVLFDDGTNGWLSDASDQYALTRRLDAPVLPAPLPAFEDLHVGQPVKIDGVLYLVSDKRESRCVGGEGELPVNAADGWDARAADCRRGRAFATLDYTDGAPVIYAGNASERTDLTPTTLRSPESILASAGRYRGQVLPLDCPNCGAAITIVAAMATQVVCPSCSSVVDCTGDRAEVIEANHRLARIHTTLALGARGQLGVEYTIIGIMRCEVPDDDEEPEWTEYLLFNPERGYHWLVETDDGWQRVTVSDEWPSEVGIASCKFRGMTWPQKYTYNARVKAVFGAFNWRVRRGDETRITDFQNLGQTLTREQTSEEITWSLATTTSAPTISKAFGVPIAPKPRKVAASSDDSVDDATSPLSIAIFASMFLCIFSDMISGPAMLLGLALIWVPLVVGWYVSTT</sequence>
<evidence type="ECO:0000313" key="4">
    <source>
        <dbReference type="Proteomes" id="UP000681317"/>
    </source>
</evidence>
<dbReference type="RefSeq" id="WP_213436289.1">
    <property type="nucleotide sequence ID" value="NZ_AP024545.1"/>
</dbReference>
<dbReference type="EMBL" id="AP024545">
    <property type="protein sequence ID" value="BCT91957.1"/>
    <property type="molecule type" value="Genomic_DNA"/>
</dbReference>
<feature type="transmembrane region" description="Helical" evidence="1">
    <location>
        <begin position="466"/>
        <end position="484"/>
    </location>
</feature>
<accession>A0ABN6FQP0</accession>
<feature type="domain" description="DUF4178" evidence="2">
    <location>
        <begin position="56"/>
        <end position="193"/>
    </location>
</feature>
<organism evidence="3 4">
    <name type="scientific">Noviluteimonas caseinilytica</name>
    <dbReference type="NCBI Taxonomy" id="2675101"/>
    <lineage>
        <taxon>Bacteria</taxon>
        <taxon>Pseudomonadati</taxon>
        <taxon>Pseudomonadota</taxon>
        <taxon>Gammaproteobacteria</taxon>
        <taxon>Lysobacterales</taxon>
        <taxon>Lysobacteraceae</taxon>
        <taxon>Noviluteimonas</taxon>
    </lineage>
</organism>
<protein>
    <submittedName>
        <fullName evidence="3">Membrane protein</fullName>
    </submittedName>
</protein>
<dbReference type="Proteomes" id="UP000681317">
    <property type="component" value="Chromosome"/>
</dbReference>